<gene>
    <name evidence="2" type="ORF">BDV38DRAFT_195553</name>
</gene>
<feature type="chain" id="PRO_5025007951" description="Secreted protein" evidence="1">
    <location>
        <begin position="19"/>
        <end position="86"/>
    </location>
</feature>
<keyword evidence="1" id="KW-0732">Signal</keyword>
<dbReference type="EMBL" id="ML743622">
    <property type="protein sequence ID" value="KAE8133071.1"/>
    <property type="molecule type" value="Genomic_DNA"/>
</dbReference>
<evidence type="ECO:0000313" key="2">
    <source>
        <dbReference type="EMBL" id="KAE8133071.1"/>
    </source>
</evidence>
<feature type="signal peptide" evidence="1">
    <location>
        <begin position="1"/>
        <end position="18"/>
    </location>
</feature>
<dbReference type="GeneID" id="43636550"/>
<evidence type="ECO:0008006" key="4">
    <source>
        <dbReference type="Google" id="ProtNLM"/>
    </source>
</evidence>
<keyword evidence="3" id="KW-1185">Reference proteome</keyword>
<dbReference type="RefSeq" id="XP_031909134.1">
    <property type="nucleotide sequence ID" value="XM_032052340.1"/>
</dbReference>
<proteinExistence type="predicted"/>
<sequence length="86" mass="9147">MTVMGLLICAGAGRICLASFPPPLCHCSRSGCFPLFLSTLYGHGRCLTLKGRAFGSINCSRISFILHCMVGADQSLVFLGTSLYVS</sequence>
<dbReference type="Proteomes" id="UP000325672">
    <property type="component" value="Unassembled WGS sequence"/>
</dbReference>
<dbReference type="AlphaFoldDB" id="A0A5N6SHC9"/>
<name>A0A5N6SHC9_ASPPS</name>
<accession>A0A5N6SHC9</accession>
<evidence type="ECO:0000256" key="1">
    <source>
        <dbReference type="SAM" id="SignalP"/>
    </source>
</evidence>
<organism evidence="2 3">
    <name type="scientific">Aspergillus pseudotamarii</name>
    <dbReference type="NCBI Taxonomy" id="132259"/>
    <lineage>
        <taxon>Eukaryota</taxon>
        <taxon>Fungi</taxon>
        <taxon>Dikarya</taxon>
        <taxon>Ascomycota</taxon>
        <taxon>Pezizomycotina</taxon>
        <taxon>Eurotiomycetes</taxon>
        <taxon>Eurotiomycetidae</taxon>
        <taxon>Eurotiales</taxon>
        <taxon>Aspergillaceae</taxon>
        <taxon>Aspergillus</taxon>
        <taxon>Aspergillus subgen. Circumdati</taxon>
    </lineage>
</organism>
<evidence type="ECO:0000313" key="3">
    <source>
        <dbReference type="Proteomes" id="UP000325672"/>
    </source>
</evidence>
<reference evidence="2 3" key="1">
    <citation type="submission" date="2019-04" db="EMBL/GenBank/DDBJ databases">
        <title>Friends and foes A comparative genomics study of 23 Aspergillus species from section Flavi.</title>
        <authorList>
            <consortium name="DOE Joint Genome Institute"/>
            <person name="Kjaerbolling I."/>
            <person name="Vesth T."/>
            <person name="Frisvad J.C."/>
            <person name="Nybo J.L."/>
            <person name="Theobald S."/>
            <person name="Kildgaard S."/>
            <person name="Isbrandt T."/>
            <person name="Kuo A."/>
            <person name="Sato A."/>
            <person name="Lyhne E.K."/>
            <person name="Kogle M.E."/>
            <person name="Wiebenga A."/>
            <person name="Kun R.S."/>
            <person name="Lubbers R.J."/>
            <person name="Makela M.R."/>
            <person name="Barry K."/>
            <person name="Chovatia M."/>
            <person name="Clum A."/>
            <person name="Daum C."/>
            <person name="Haridas S."/>
            <person name="He G."/>
            <person name="LaButti K."/>
            <person name="Lipzen A."/>
            <person name="Mondo S."/>
            <person name="Riley R."/>
            <person name="Salamov A."/>
            <person name="Simmons B.A."/>
            <person name="Magnuson J.K."/>
            <person name="Henrissat B."/>
            <person name="Mortensen U.H."/>
            <person name="Larsen T.O."/>
            <person name="Devries R.P."/>
            <person name="Grigoriev I.V."/>
            <person name="Machida M."/>
            <person name="Baker S.E."/>
            <person name="Andersen M.R."/>
        </authorList>
    </citation>
    <scope>NUCLEOTIDE SEQUENCE [LARGE SCALE GENOMIC DNA]</scope>
    <source>
        <strain evidence="2 3">CBS 117625</strain>
    </source>
</reference>
<protein>
    <recommendedName>
        <fullName evidence="4">Secreted protein</fullName>
    </recommendedName>
</protein>